<reference evidence="12 13" key="1">
    <citation type="submission" date="2023-04" db="EMBL/GenBank/DDBJ databases">
        <title>Genome of Basidiobolus ranarum AG-B5.</title>
        <authorList>
            <person name="Stajich J.E."/>
            <person name="Carter-House D."/>
            <person name="Gryganskyi A."/>
        </authorList>
    </citation>
    <scope>NUCLEOTIDE SEQUENCE [LARGE SCALE GENOMIC DNA]</scope>
    <source>
        <strain evidence="12 13">AG-B5</strain>
    </source>
</reference>
<organism evidence="12 13">
    <name type="scientific">Basidiobolus ranarum</name>
    <dbReference type="NCBI Taxonomy" id="34480"/>
    <lineage>
        <taxon>Eukaryota</taxon>
        <taxon>Fungi</taxon>
        <taxon>Fungi incertae sedis</taxon>
        <taxon>Zoopagomycota</taxon>
        <taxon>Entomophthoromycotina</taxon>
        <taxon>Basidiobolomycetes</taxon>
        <taxon>Basidiobolales</taxon>
        <taxon>Basidiobolaceae</taxon>
        <taxon>Basidiobolus</taxon>
    </lineage>
</organism>
<dbReference type="InterPro" id="IPR058560">
    <property type="entry name" value="DNA_primase_C"/>
</dbReference>
<dbReference type="CDD" id="cd07322">
    <property type="entry name" value="PriL_PriS_Eukaryotic"/>
    <property type="match status" value="1"/>
</dbReference>
<dbReference type="PANTHER" id="PTHR10537:SF3">
    <property type="entry name" value="DNA PRIMASE LARGE SUBUNIT"/>
    <property type="match status" value="1"/>
</dbReference>
<feature type="region of interest" description="Disordered" evidence="10">
    <location>
        <begin position="1"/>
        <end position="21"/>
    </location>
</feature>
<keyword evidence="6 9" id="KW-0408">Iron</keyword>
<comment type="cofactor">
    <cofactor evidence="9">
        <name>[4Fe-4S] cluster</name>
        <dbReference type="ChEBI" id="CHEBI:49883"/>
    </cofactor>
    <text evidence="9">Binds 1 [4Fe-4S] cluster.</text>
</comment>
<dbReference type="Pfam" id="PF26466">
    <property type="entry name" value="DNA_primase_lrg_N"/>
    <property type="match status" value="1"/>
</dbReference>
<protein>
    <recommendedName>
        <fullName evidence="9">DNA primase large subunit</fullName>
    </recommendedName>
</protein>
<dbReference type="Proteomes" id="UP001479436">
    <property type="component" value="Unassembled WGS sequence"/>
</dbReference>
<keyword evidence="13" id="KW-1185">Reference proteome</keyword>
<evidence type="ECO:0000256" key="4">
    <source>
        <dbReference type="ARBA" id="ARBA00022705"/>
    </source>
</evidence>
<evidence type="ECO:0000256" key="6">
    <source>
        <dbReference type="ARBA" id="ARBA00023004"/>
    </source>
</evidence>
<name>A0ABR2X1G7_9FUNG</name>
<dbReference type="GO" id="GO:0016787">
    <property type="term" value="F:hydrolase activity"/>
    <property type="evidence" value="ECO:0007669"/>
    <property type="project" value="UniProtKB-KW"/>
</dbReference>
<proteinExistence type="inferred from homology"/>
<keyword evidence="4 9" id="KW-0235">DNA replication</keyword>
<dbReference type="InterPro" id="IPR016558">
    <property type="entry name" value="DNA_primase_lsu_euk"/>
</dbReference>
<dbReference type="InterPro" id="IPR007238">
    <property type="entry name" value="DNA_primase_lsu_euk/arc"/>
</dbReference>
<keyword evidence="5 9" id="KW-0479">Metal-binding</keyword>
<dbReference type="Pfam" id="PF04104">
    <property type="entry name" value="DNA_primase_lrg"/>
    <property type="match status" value="1"/>
</dbReference>
<gene>
    <name evidence="12" type="primary">PRI2</name>
    <name evidence="12" type="ORF">K7432_002493</name>
</gene>
<keyword evidence="3 9" id="KW-0639">Primosome</keyword>
<accession>A0ABR2X1G7</accession>
<evidence type="ECO:0000313" key="12">
    <source>
        <dbReference type="EMBL" id="KAK9767607.1"/>
    </source>
</evidence>
<evidence type="ECO:0000259" key="11">
    <source>
        <dbReference type="Pfam" id="PF04104"/>
    </source>
</evidence>
<keyword evidence="8 9" id="KW-0238">DNA-binding</keyword>
<comment type="function">
    <text evidence="9">DNA primase is the polymerase that synthesizes small RNA primers for the Okazaki fragments made during discontinuous DNA replication.</text>
</comment>
<evidence type="ECO:0000256" key="2">
    <source>
        <dbReference type="ARBA" id="ARBA00022485"/>
    </source>
</evidence>
<dbReference type="EMBL" id="JASJQH010000067">
    <property type="protein sequence ID" value="KAK9767607.1"/>
    <property type="molecule type" value="Genomic_DNA"/>
</dbReference>
<feature type="domain" description="DNA primase large subunit C-terminal" evidence="11">
    <location>
        <begin position="285"/>
        <end position="453"/>
    </location>
</feature>
<evidence type="ECO:0000256" key="3">
    <source>
        <dbReference type="ARBA" id="ARBA00022515"/>
    </source>
</evidence>
<evidence type="ECO:0000256" key="1">
    <source>
        <dbReference type="ARBA" id="ARBA00010564"/>
    </source>
</evidence>
<keyword evidence="12" id="KW-0378">Hydrolase</keyword>
<evidence type="ECO:0000256" key="8">
    <source>
        <dbReference type="ARBA" id="ARBA00023125"/>
    </source>
</evidence>
<dbReference type="PANTHER" id="PTHR10537">
    <property type="entry name" value="DNA PRIMASE LARGE SUBUNIT"/>
    <property type="match status" value="1"/>
</dbReference>
<comment type="similarity">
    <text evidence="1 9">Belongs to the eukaryotic-type primase large subunit family.</text>
</comment>
<keyword evidence="7 9" id="KW-0411">Iron-sulfur</keyword>
<dbReference type="PIRSF" id="PIRSF009449">
    <property type="entry name" value="DNA_primase_large_subunit"/>
    <property type="match status" value="1"/>
</dbReference>
<sequence length="486" mass="55966">MFRQNNSSAGKGFTGSSQATRSQKLEYPNRLNFYNTPPLCEVNIEEFETFALDRLQVLKAVETAYIRNRPEEEVKQILNDISKKCLPLSYSTAAITTPFDQERRKDHISHFILRLAFCRSEELRNWFLRQECALFKLRFSTENIQDKSKFLEAAGLQLKMLTPEDKRLLQKELYQASSHVSNFESEAFFEVDFEKVPDLIQRRQVYVKKGKAYVPMSDQAALIVNEFKSHLSQALEATAKALPRMDEDERLLPVLTNLGKQYNGREYTAQGVSGQITSGDVDKLTQHFPLCMKHLNAKLKDDGHLKHGGRMQYGLFLKGIGLSLEEALHYWRTSFYKMTDDQFQKGYAYNIRHNYGMEGRRTDYTPYSCMKIITGNSPSSGDHHGCPFRHFSPDNLRHACYSSGATDNEVNEILELIRANHFQVACTRYFELTHKQVTVASKIDTIIHPNQYFDQSYDASLIASGKEARATRPWKQVVKQEKVESV</sequence>
<comment type="caution">
    <text evidence="12">The sequence shown here is derived from an EMBL/GenBank/DDBJ whole genome shotgun (WGS) entry which is preliminary data.</text>
</comment>
<keyword evidence="2 9" id="KW-0004">4Fe-4S</keyword>
<evidence type="ECO:0000256" key="5">
    <source>
        <dbReference type="ARBA" id="ARBA00022723"/>
    </source>
</evidence>
<evidence type="ECO:0000256" key="7">
    <source>
        <dbReference type="ARBA" id="ARBA00023014"/>
    </source>
</evidence>
<evidence type="ECO:0000313" key="13">
    <source>
        <dbReference type="Proteomes" id="UP001479436"/>
    </source>
</evidence>
<evidence type="ECO:0000256" key="9">
    <source>
        <dbReference type="PIRNR" id="PIRNR009449"/>
    </source>
</evidence>
<dbReference type="Gene3D" id="1.20.930.80">
    <property type="match status" value="1"/>
</dbReference>
<evidence type="ECO:0000256" key="10">
    <source>
        <dbReference type="SAM" id="MobiDB-lite"/>
    </source>
</evidence>